<dbReference type="RefSeq" id="WP_211126689.1">
    <property type="nucleotide sequence ID" value="NZ_BAAALR010000084.1"/>
</dbReference>
<evidence type="ECO:0000313" key="4">
    <source>
        <dbReference type="Proteomes" id="UP001499947"/>
    </source>
</evidence>
<dbReference type="InterPro" id="IPR005545">
    <property type="entry name" value="YCII"/>
</dbReference>
<dbReference type="PANTHER" id="PTHR37828">
    <property type="entry name" value="GSR2449 PROTEIN"/>
    <property type="match status" value="1"/>
</dbReference>
<evidence type="ECO:0000313" key="3">
    <source>
        <dbReference type="EMBL" id="GAA1718285.1"/>
    </source>
</evidence>
<reference evidence="3 4" key="1">
    <citation type="journal article" date="2019" name="Int. J. Syst. Evol. Microbiol.">
        <title>The Global Catalogue of Microorganisms (GCM) 10K type strain sequencing project: providing services to taxonomists for standard genome sequencing and annotation.</title>
        <authorList>
            <consortium name="The Broad Institute Genomics Platform"/>
            <consortium name="The Broad Institute Genome Sequencing Center for Infectious Disease"/>
            <person name="Wu L."/>
            <person name="Ma J."/>
        </authorList>
    </citation>
    <scope>NUCLEOTIDE SEQUENCE [LARGE SCALE GENOMIC DNA]</scope>
    <source>
        <strain evidence="3 4">JCM 13244</strain>
    </source>
</reference>
<dbReference type="EMBL" id="BAAALR010000084">
    <property type="protein sequence ID" value="GAA1718285.1"/>
    <property type="molecule type" value="Genomic_DNA"/>
</dbReference>
<comment type="similarity">
    <text evidence="1">Belongs to the YciI family.</text>
</comment>
<protein>
    <recommendedName>
        <fullName evidence="2">YCII-related domain-containing protein</fullName>
    </recommendedName>
</protein>
<evidence type="ECO:0000259" key="2">
    <source>
        <dbReference type="Pfam" id="PF03795"/>
    </source>
</evidence>
<comment type="caution">
    <text evidence="3">The sequence shown here is derived from an EMBL/GenBank/DDBJ whole genome shotgun (WGS) entry which is preliminary data.</text>
</comment>
<organism evidence="3 4">
    <name type="scientific">Streptomyces yatensis</name>
    <dbReference type="NCBI Taxonomy" id="155177"/>
    <lineage>
        <taxon>Bacteria</taxon>
        <taxon>Bacillati</taxon>
        <taxon>Actinomycetota</taxon>
        <taxon>Actinomycetes</taxon>
        <taxon>Kitasatosporales</taxon>
        <taxon>Streptomycetaceae</taxon>
        <taxon>Streptomyces</taxon>
        <taxon>Streptomyces violaceusniger group</taxon>
    </lineage>
</organism>
<dbReference type="InterPro" id="IPR011008">
    <property type="entry name" value="Dimeric_a/b-barrel"/>
</dbReference>
<dbReference type="Pfam" id="PF03795">
    <property type="entry name" value="YCII"/>
    <property type="match status" value="1"/>
</dbReference>
<dbReference type="Proteomes" id="UP001499947">
    <property type="component" value="Unassembled WGS sequence"/>
</dbReference>
<keyword evidence="4" id="KW-1185">Reference proteome</keyword>
<proteinExistence type="inferred from homology"/>
<dbReference type="Gene3D" id="3.30.70.1060">
    <property type="entry name" value="Dimeric alpha+beta barrel"/>
    <property type="match status" value="1"/>
</dbReference>
<dbReference type="SUPFAM" id="SSF54909">
    <property type="entry name" value="Dimeric alpha+beta barrel"/>
    <property type="match status" value="1"/>
</dbReference>
<feature type="domain" description="YCII-related" evidence="2">
    <location>
        <begin position="25"/>
        <end position="101"/>
    </location>
</feature>
<name>A0ABN2J587_9ACTN</name>
<dbReference type="PANTHER" id="PTHR37828:SF1">
    <property type="entry name" value="YCII-RELATED DOMAIN-CONTAINING PROTEIN"/>
    <property type="match status" value="1"/>
</dbReference>
<gene>
    <name evidence="3" type="ORF">GCM10009680_69640</name>
</gene>
<evidence type="ECO:0000256" key="1">
    <source>
        <dbReference type="ARBA" id="ARBA00007689"/>
    </source>
</evidence>
<sequence length="121" mass="13549">MGHLVCFWCRVSTLVCFTEPGDGVTADALRTHLEEHKQWLAALERDGRLFAGGPLLDENYRGSGSGMVILRAASEREARDIVDRDPFHARGLRTYRLWPWQLNEGSFEVTVTLSDGTATLT</sequence>
<accession>A0ABN2J587</accession>